<feature type="transmembrane region" description="Helical" evidence="1">
    <location>
        <begin position="958"/>
        <end position="976"/>
    </location>
</feature>
<dbReference type="RefSeq" id="WP_222987933.1">
    <property type="nucleotide sequence ID" value="NZ_JAINVV010000001.1"/>
</dbReference>
<gene>
    <name evidence="2" type="ORF">K7G82_00890</name>
</gene>
<comment type="caution">
    <text evidence="2">The sequence shown here is derived from an EMBL/GenBank/DDBJ whole genome shotgun (WGS) entry which is preliminary data.</text>
</comment>
<feature type="transmembrane region" description="Helical" evidence="1">
    <location>
        <begin position="598"/>
        <end position="615"/>
    </location>
</feature>
<feature type="transmembrane region" description="Helical" evidence="1">
    <location>
        <begin position="685"/>
        <end position="703"/>
    </location>
</feature>
<feature type="transmembrane region" description="Helical" evidence="1">
    <location>
        <begin position="662"/>
        <end position="679"/>
    </location>
</feature>
<feature type="transmembrane region" description="Helical" evidence="1">
    <location>
        <begin position="710"/>
        <end position="729"/>
    </location>
</feature>
<dbReference type="PANTHER" id="PTHR38434">
    <property type="entry name" value="BLL2549 PROTEIN"/>
    <property type="match status" value="1"/>
</dbReference>
<feature type="transmembrane region" description="Helical" evidence="1">
    <location>
        <begin position="927"/>
        <end position="949"/>
    </location>
</feature>
<feature type="transmembrane region" description="Helical" evidence="1">
    <location>
        <begin position="439"/>
        <end position="456"/>
    </location>
</feature>
<feature type="transmembrane region" description="Helical" evidence="1">
    <location>
        <begin position="517"/>
        <end position="539"/>
    </location>
</feature>
<feature type="transmembrane region" description="Helical" evidence="1">
    <location>
        <begin position="262"/>
        <end position="282"/>
    </location>
</feature>
<evidence type="ECO:0000256" key="1">
    <source>
        <dbReference type="SAM" id="Phobius"/>
    </source>
</evidence>
<dbReference type="Pfam" id="PF10101">
    <property type="entry name" value="DUF2339"/>
    <property type="match status" value="1"/>
</dbReference>
<dbReference type="EMBL" id="JAINVV010000001">
    <property type="protein sequence ID" value="MBY8820825.1"/>
    <property type="molecule type" value="Genomic_DNA"/>
</dbReference>
<name>A0ABS7PHP8_9SPHN</name>
<feature type="transmembrane region" description="Helical" evidence="1">
    <location>
        <begin position="849"/>
        <end position="867"/>
    </location>
</feature>
<feature type="transmembrane region" description="Helical" evidence="1">
    <location>
        <begin position="749"/>
        <end position="769"/>
    </location>
</feature>
<protein>
    <submittedName>
        <fullName evidence="2">DUF2339 domain-containing protein</fullName>
    </submittedName>
</protein>
<organism evidence="2 3">
    <name type="scientific">Sphingomonas colocasiae</name>
    <dbReference type="NCBI Taxonomy" id="1848973"/>
    <lineage>
        <taxon>Bacteria</taxon>
        <taxon>Pseudomonadati</taxon>
        <taxon>Pseudomonadota</taxon>
        <taxon>Alphaproteobacteria</taxon>
        <taxon>Sphingomonadales</taxon>
        <taxon>Sphingomonadaceae</taxon>
        <taxon>Sphingomonas</taxon>
    </lineage>
</organism>
<feature type="transmembrane region" description="Helical" evidence="1">
    <location>
        <begin position="289"/>
        <end position="306"/>
    </location>
</feature>
<feature type="transmembrane region" description="Helical" evidence="1">
    <location>
        <begin position="551"/>
        <end position="569"/>
    </location>
</feature>
<feature type="transmembrane region" description="Helical" evidence="1">
    <location>
        <begin position="873"/>
        <end position="891"/>
    </location>
</feature>
<feature type="transmembrane region" description="Helical" evidence="1">
    <location>
        <begin position="988"/>
        <end position="1011"/>
    </location>
</feature>
<feature type="transmembrane region" description="Helical" evidence="1">
    <location>
        <begin position="176"/>
        <end position="197"/>
    </location>
</feature>
<proteinExistence type="predicted"/>
<feature type="transmembrane region" description="Helical" evidence="1">
    <location>
        <begin position="462"/>
        <end position="480"/>
    </location>
</feature>
<keyword evidence="1" id="KW-0812">Transmembrane</keyword>
<keyword evidence="1" id="KW-1133">Transmembrane helix</keyword>
<feature type="transmembrane region" description="Helical" evidence="1">
    <location>
        <begin position="819"/>
        <end position="837"/>
    </location>
</feature>
<evidence type="ECO:0000313" key="3">
    <source>
        <dbReference type="Proteomes" id="UP000706039"/>
    </source>
</evidence>
<feature type="transmembrane region" description="Helical" evidence="1">
    <location>
        <begin position="781"/>
        <end position="799"/>
    </location>
</feature>
<dbReference type="InterPro" id="IPR019286">
    <property type="entry name" value="DUF2339_TM"/>
</dbReference>
<feature type="transmembrane region" description="Helical" evidence="1">
    <location>
        <begin position="1061"/>
        <end position="1079"/>
    </location>
</feature>
<keyword evidence="3" id="KW-1185">Reference proteome</keyword>
<feature type="transmembrane region" description="Helical" evidence="1">
    <location>
        <begin position="635"/>
        <end position="655"/>
    </location>
</feature>
<feature type="transmembrane region" description="Helical" evidence="1">
    <location>
        <begin position="336"/>
        <end position="355"/>
    </location>
</feature>
<feature type="transmembrane region" description="Helical" evidence="1">
    <location>
        <begin position="575"/>
        <end position="591"/>
    </location>
</feature>
<accession>A0ABS7PHP8</accession>
<feature type="transmembrane region" description="Helical" evidence="1">
    <location>
        <begin position="492"/>
        <end position="511"/>
    </location>
</feature>
<feature type="transmembrane region" description="Helical" evidence="1">
    <location>
        <begin position="361"/>
        <end position="384"/>
    </location>
</feature>
<dbReference type="PANTHER" id="PTHR38434:SF1">
    <property type="entry name" value="BLL2549 PROTEIN"/>
    <property type="match status" value="1"/>
</dbReference>
<reference evidence="2 3" key="1">
    <citation type="submission" date="2021-08" db="EMBL/GenBank/DDBJ databases">
        <authorList>
            <person name="Tuo L."/>
        </authorList>
    </citation>
    <scope>NUCLEOTIDE SEQUENCE [LARGE SCALE GENOMIC DNA]</scope>
    <source>
        <strain evidence="2 3">JCM 31229</strain>
    </source>
</reference>
<feature type="transmembrane region" description="Helical" evidence="1">
    <location>
        <begin position="898"/>
        <end position="915"/>
    </location>
</feature>
<feature type="transmembrane region" description="Helical" evidence="1">
    <location>
        <begin position="1023"/>
        <end position="1041"/>
    </location>
</feature>
<keyword evidence="1" id="KW-0472">Membrane</keyword>
<feature type="transmembrane region" description="Helical" evidence="1">
    <location>
        <begin position="1086"/>
        <end position="1103"/>
    </location>
</feature>
<feature type="transmembrane region" description="Helical" evidence="1">
    <location>
        <begin position="1115"/>
        <end position="1132"/>
    </location>
</feature>
<evidence type="ECO:0000313" key="2">
    <source>
        <dbReference type="EMBL" id="MBY8820825.1"/>
    </source>
</evidence>
<sequence>MFVAIVLIVCFALILNMRSRLSRLEQRIHILEDGRREASPERVTDAANPTDAVMRRGLMPMDAADMPVQAAAPPPEIAEPLPQPPAPVEAEMPVKRRPARIVHRRAALDVPVADVIRSDLPPEPETHEPAESATDAAVSEAPAEAIAAAARAGADDAPAQPRGLSINFEDLFGRRLPIWAGGITLAIAGVFIVKLAIDAGFFAPWVRVVCGLLFGTALIGGAEAALRAEAKVRDDRVRQALSGAGLATLYASVLMASNGYGLIGPVAAFIGMALITAGALALSIRFGAPSALLGLAGGLATPALVGSAQPDIPLLSTYLALTIGGLTAVSRMKRWAWLGVSALLGGAGWSLLLILNGALDLASSLSVGVLVMLLALGMPLLAFAGPRATTLRSLTALVGAGQLALLVAVGGFTPLNWGLFALIAIAGQWLSWRERGFEIVPSIGLGLSALLLAVWPDPDAGWFAMIGGAMALIHGAPLLLKLWRDPPRFQRALELAALSLAIPALTALHFYRHDGSIDGALALLATLGAAVSALGAGLGWNKPERLMDARFALLATGAGFLLACALALILPYWALPFGVAVIAAAMLLLGARARDARLEPVAAAFAAATLPILFASDPGAIGEVVRLAGVDARGVDIQGLARWLGLGALFALFAARAAVRPIRLCGYLVAALLGYGALAQVAPGWAMPLALGIAVLGLFLAGMRKADPRIEALAGVIALGAPALLSITGDRPYDEWLRLGGAGDPAIDPLSLLRWAAVAALGLLFAIRARTPAIRMTGQGLAAVFAYGALAQLLPAAVLPTTAAAGLVGLSALARRSGWMALAPASGMFALVAMLWVAEPAATWSGAALLSLGGLPMVIDAALLSISSVLERLLAPAVLAGVALWHGRALLSRRATIVAASTIAVPALMAVHSLYRIGFAAVAGGDFTATGLAERCIWAGLLLAGGWALSRRAEARPIAIGVIAAGTLHALAYTLLLHNPLWQDQAVGAIPIVNWLIPAFALVPAGLWLLAGLAPATMGRFEPAIRVLHMILIVLFAYATLRQAFVGTVLTAPGLTGFEDIMRSIVAIALAIGFLLWGIRSNGRDWRIASLVLMLAAVLKVFLRDASGLEGLLRIGSFVALGFSLIGIGWLYSRQLSGAAKATES</sequence>
<dbReference type="Proteomes" id="UP000706039">
    <property type="component" value="Unassembled WGS sequence"/>
</dbReference>